<evidence type="ECO:0000313" key="2">
    <source>
        <dbReference type="EMBL" id="MPN33987.1"/>
    </source>
</evidence>
<accession>A0A645H4R0</accession>
<dbReference type="AlphaFoldDB" id="A0A645H4R0"/>
<evidence type="ECO:0000256" key="1">
    <source>
        <dbReference type="SAM" id="MobiDB-lite"/>
    </source>
</evidence>
<sequence length="136" mass="13863">MTMNSKSAVRANSPGAGVSSMSILRRKSGPDASNFSATKSSRSAPSIPRLSARCPGSCPATGSSTAAPRRAWRPPRKMTAGRKRPATCSIFSSPPPCSSGNFSRGSSRNTSGALAATARPPASMPSPQRSRAGPSA</sequence>
<dbReference type="EMBL" id="VSSQ01086797">
    <property type="protein sequence ID" value="MPN33987.1"/>
    <property type="molecule type" value="Genomic_DNA"/>
</dbReference>
<reference evidence="2" key="1">
    <citation type="submission" date="2019-08" db="EMBL/GenBank/DDBJ databases">
        <authorList>
            <person name="Kucharzyk K."/>
            <person name="Murdoch R.W."/>
            <person name="Higgins S."/>
            <person name="Loffler F."/>
        </authorList>
    </citation>
    <scope>NUCLEOTIDE SEQUENCE</scope>
</reference>
<feature type="region of interest" description="Disordered" evidence="1">
    <location>
        <begin position="1"/>
        <end position="136"/>
    </location>
</feature>
<feature type="compositionally biased region" description="Basic residues" evidence="1">
    <location>
        <begin position="70"/>
        <end position="85"/>
    </location>
</feature>
<proteinExistence type="predicted"/>
<feature type="compositionally biased region" description="Polar residues" evidence="1">
    <location>
        <begin position="31"/>
        <end position="44"/>
    </location>
</feature>
<protein>
    <submittedName>
        <fullName evidence="2">Uncharacterized protein</fullName>
    </submittedName>
</protein>
<feature type="compositionally biased region" description="Low complexity" evidence="1">
    <location>
        <begin position="98"/>
        <end position="112"/>
    </location>
</feature>
<comment type="caution">
    <text evidence="2">The sequence shown here is derived from an EMBL/GenBank/DDBJ whole genome shotgun (WGS) entry which is preliminary data.</text>
</comment>
<gene>
    <name evidence="2" type="ORF">SDC9_181479</name>
</gene>
<name>A0A645H4R0_9ZZZZ</name>
<organism evidence="2">
    <name type="scientific">bioreactor metagenome</name>
    <dbReference type="NCBI Taxonomy" id="1076179"/>
    <lineage>
        <taxon>unclassified sequences</taxon>
        <taxon>metagenomes</taxon>
        <taxon>ecological metagenomes</taxon>
    </lineage>
</organism>